<dbReference type="eggNOG" id="ENOG502SRG9">
    <property type="taxonomic scope" value="Eukaryota"/>
</dbReference>
<feature type="region of interest" description="Disordered" evidence="1">
    <location>
        <begin position="233"/>
        <end position="577"/>
    </location>
</feature>
<feature type="compositionally biased region" description="Polar residues" evidence="1">
    <location>
        <begin position="485"/>
        <end position="495"/>
    </location>
</feature>
<dbReference type="EMBL" id="LGRB01000020">
    <property type="protein sequence ID" value="OCT44362.1"/>
    <property type="molecule type" value="Genomic_DNA"/>
</dbReference>
<dbReference type="OrthoDB" id="5404794at2759"/>
<dbReference type="VEuPathDB" id="FungiDB:CLCR_05465"/>
<feature type="region of interest" description="Disordered" evidence="1">
    <location>
        <begin position="808"/>
        <end position="864"/>
    </location>
</feature>
<keyword evidence="3" id="KW-1185">Reference proteome</keyword>
<organism evidence="2 3">
    <name type="scientific">Cladophialophora carrionii</name>
    <dbReference type="NCBI Taxonomy" id="86049"/>
    <lineage>
        <taxon>Eukaryota</taxon>
        <taxon>Fungi</taxon>
        <taxon>Dikarya</taxon>
        <taxon>Ascomycota</taxon>
        <taxon>Pezizomycotina</taxon>
        <taxon>Eurotiomycetes</taxon>
        <taxon>Chaetothyriomycetidae</taxon>
        <taxon>Chaetothyriales</taxon>
        <taxon>Herpotrichiellaceae</taxon>
        <taxon>Cladophialophora</taxon>
    </lineage>
</organism>
<reference evidence="3" key="1">
    <citation type="submission" date="2015-07" db="EMBL/GenBank/DDBJ databases">
        <authorList>
            <person name="Teixeira M.M."/>
            <person name="Souza R.C."/>
            <person name="Almeida L.G."/>
            <person name="Vicente V.A."/>
            <person name="de Hoog S."/>
            <person name="Bocca A.L."/>
            <person name="de Almeida S.R."/>
            <person name="Vasconcelos A.T."/>
            <person name="Felipe M.S."/>
        </authorList>
    </citation>
    <scope>NUCLEOTIDE SEQUENCE [LARGE SCALE GENOMIC DNA]</scope>
    <source>
        <strain evidence="3">KSF</strain>
    </source>
</reference>
<feature type="compositionally biased region" description="Polar residues" evidence="1">
    <location>
        <begin position="246"/>
        <end position="259"/>
    </location>
</feature>
<name>A0A1C1C7B7_9EURO</name>
<evidence type="ECO:0000313" key="3">
    <source>
        <dbReference type="Proteomes" id="UP000094526"/>
    </source>
</evidence>
<dbReference type="STRING" id="86049.A0A1C1C7B7"/>
<feature type="compositionally biased region" description="Basic and acidic residues" evidence="1">
    <location>
        <begin position="608"/>
        <end position="644"/>
    </location>
</feature>
<dbReference type="Proteomes" id="UP000094526">
    <property type="component" value="Unassembled WGS sequence"/>
</dbReference>
<feature type="region of interest" description="Disordered" evidence="1">
    <location>
        <begin position="1"/>
        <end position="211"/>
    </location>
</feature>
<feature type="compositionally biased region" description="Polar residues" evidence="1">
    <location>
        <begin position="278"/>
        <end position="303"/>
    </location>
</feature>
<feature type="compositionally biased region" description="Acidic residues" evidence="1">
    <location>
        <begin position="1"/>
        <end position="12"/>
    </location>
</feature>
<feature type="compositionally biased region" description="Basic and acidic residues" evidence="1">
    <location>
        <begin position="833"/>
        <end position="854"/>
    </location>
</feature>
<evidence type="ECO:0000256" key="1">
    <source>
        <dbReference type="SAM" id="MobiDB-lite"/>
    </source>
</evidence>
<feature type="compositionally biased region" description="Basic and acidic residues" evidence="1">
    <location>
        <begin position="686"/>
        <end position="695"/>
    </location>
</feature>
<evidence type="ECO:0000313" key="2">
    <source>
        <dbReference type="EMBL" id="OCT44362.1"/>
    </source>
</evidence>
<accession>A0A1C1C7B7</accession>
<protein>
    <submittedName>
        <fullName evidence="2">Uncharacterized protein</fullName>
    </submittedName>
</protein>
<dbReference type="VEuPathDB" id="FungiDB:G647_07058"/>
<sequence>MPPEIADSDAESDFGSPVKQAHMSGYTTETVRPPLASPSEVDFDQFLDPTQRLSSSASYHVGNISQLDGSGDNSTGSGADGASADTHSTSLSLHMSPAVKARKRAHSALQDVVNNVSHDSSDKKAKSKRSKTYGPASRSRSTLGDDLFAPSLASLTELDNARPEDPDANTANREVSGSPLASNEPSMLAGTSSSRPPGVNSALGGPVPEAAPLMTTSMASIGQYQSINLDFRGGLDVNANPFGPMSQVSQEGETNQGGTENRKGLPQAAGQQPPHRSINPSNLDVTEEQLLSPTTQSCPQPSAINPARLIPTDDPAPTSDVINHPQAFEAIAEGTDPAAETVLPSTEKLPPKKRGRKAKNSTLTSTLRAPSLSEDADELALPSMPPPNRSRRATVDSLSQASEMSGPASSTKTRKRGKSKPVVVDEAVEGDESSPAKLPSNEPALSDEVMIGLPKEAYKPRPSRSRSKIGEEETPPRRPDESSPVKPTSSGSNLSDEAAIGLPKDNYKPRPSRSRSKKVVDEVPGLLLPEEQPDHQTPARSIATNAPEVETPPVPSTKSSSKKGRKSKVKRAKTSAAALLKKVEPMLSEGEEDVVWMDTKPAPVKLDLPPDLKALQKEPDVPDSREDEDVRHSHERTTGKDTHITIEIPSNAELKNPMPEPKKRGRKPKKVQQKEEEKAVDEEEDKPPQDDDMKKRPALAENSSNVRGLGPGLDTLESPTGKGAKTTPTVSPFTSPEPESRPPSKATRAPVEEKENRLLTTPAKPKSSAPPPCSAEKGPTKHSPITSLTTSGRKAIYRIGLSRRQNIPSLLRKVDRDKPPPKNVAIKQKEKRVKMDETHDGDEGSGRDPGEMRGPDGMLIEWEF</sequence>
<feature type="compositionally biased region" description="Polar residues" evidence="1">
    <location>
        <begin position="169"/>
        <end position="195"/>
    </location>
</feature>
<feature type="compositionally biased region" description="Basic residues" evidence="1">
    <location>
        <begin position="560"/>
        <end position="573"/>
    </location>
</feature>
<proteinExistence type="predicted"/>
<feature type="region of interest" description="Disordered" evidence="1">
    <location>
        <begin position="602"/>
        <end position="791"/>
    </location>
</feature>
<gene>
    <name evidence="2" type="ORF">CLCR_05465</name>
</gene>
<feature type="compositionally biased region" description="Polar residues" evidence="1">
    <location>
        <begin position="51"/>
        <end position="77"/>
    </location>
</feature>
<dbReference type="AlphaFoldDB" id="A0A1C1C7B7"/>
<comment type="caution">
    <text evidence="2">The sequence shown here is derived from an EMBL/GenBank/DDBJ whole genome shotgun (WGS) entry which is preliminary data.</text>
</comment>
<feature type="compositionally biased region" description="Basic and acidic residues" evidence="1">
    <location>
        <begin position="468"/>
        <end position="483"/>
    </location>
</feature>